<keyword evidence="1" id="KW-0546">Nucleotide metabolism</keyword>
<reference evidence="2 3" key="1">
    <citation type="submission" date="2018-08" db="EMBL/GenBank/DDBJ databases">
        <authorList>
            <person name="Khan S.A."/>
            <person name="Jeon C.O."/>
            <person name="Chun B.H."/>
            <person name="Jeong S.E."/>
        </authorList>
    </citation>
    <scope>NUCLEOTIDE SEQUENCE [LARGE SCALE GENOMIC DNA]</scope>
    <source>
        <strain evidence="2 3">S-16</strain>
    </source>
</reference>
<evidence type="ECO:0000256" key="1">
    <source>
        <dbReference type="ARBA" id="ARBA00023080"/>
    </source>
</evidence>
<dbReference type="InterPro" id="IPR011962">
    <property type="entry name" value="dCTP_deaminase"/>
</dbReference>
<proteinExistence type="predicted"/>
<dbReference type="EMBL" id="QUSW01000009">
    <property type="protein sequence ID" value="RQP21743.1"/>
    <property type="molecule type" value="Genomic_DNA"/>
</dbReference>
<keyword evidence="3" id="KW-1185">Reference proteome</keyword>
<dbReference type="Proteomes" id="UP000267464">
    <property type="component" value="Unassembled WGS sequence"/>
</dbReference>
<accession>A0A3N7HJP7</accession>
<organism evidence="2 3">
    <name type="scientific">Piscinibacter terrae</name>
    <dbReference type="NCBI Taxonomy" id="2496871"/>
    <lineage>
        <taxon>Bacteria</taxon>
        <taxon>Pseudomonadati</taxon>
        <taxon>Pseudomonadota</taxon>
        <taxon>Betaproteobacteria</taxon>
        <taxon>Burkholderiales</taxon>
        <taxon>Sphaerotilaceae</taxon>
        <taxon>Piscinibacter</taxon>
    </lineage>
</organism>
<evidence type="ECO:0000313" key="2">
    <source>
        <dbReference type="EMBL" id="RQP21743.1"/>
    </source>
</evidence>
<comment type="caution">
    <text evidence="2">The sequence shown here is derived from an EMBL/GenBank/DDBJ whole genome shotgun (WGS) entry which is preliminary data.</text>
</comment>
<gene>
    <name evidence="2" type="ORF">DZC73_25185</name>
</gene>
<dbReference type="InterPro" id="IPR036157">
    <property type="entry name" value="dUTPase-like_sf"/>
</dbReference>
<dbReference type="GO" id="GO:0006229">
    <property type="term" value="P:dUTP biosynthetic process"/>
    <property type="evidence" value="ECO:0007669"/>
    <property type="project" value="InterPro"/>
</dbReference>
<evidence type="ECO:0000313" key="3">
    <source>
        <dbReference type="Proteomes" id="UP000267464"/>
    </source>
</evidence>
<dbReference type="OrthoDB" id="9780956at2"/>
<name>A0A3N7HJP7_9BURK</name>
<protein>
    <submittedName>
        <fullName evidence="2">Deoxycytidine triphosphate deaminase</fullName>
    </submittedName>
</protein>
<sequence length="172" mass="19042">MVLTGSEIHLMVKSGRVVIEPFHEDQLEQNSYGCRLGSELLEYTSTHIDPHANLEVRRHQIPEEGFVLQPNRFYLGTTAERIGGVNFASELYANVSAAACGMFIQTSAPLGHTGAVICWTLEIVVAQPLRVYAGARIAKVCFWTNLGQEQSYRGRYVGSDGVIPSRIIMDTK</sequence>
<dbReference type="PANTHER" id="PTHR42680:SF3">
    <property type="entry name" value="DCTP DEAMINASE"/>
    <property type="match status" value="1"/>
</dbReference>
<reference evidence="2 3" key="2">
    <citation type="submission" date="2018-12" db="EMBL/GenBank/DDBJ databases">
        <title>Rhizobacter gummiphilus sp. nov., a rubber-degrading bacterium isolated from the soil of a botanical garden in Japan.</title>
        <authorList>
            <person name="Shunsuke S.S."/>
        </authorList>
    </citation>
    <scope>NUCLEOTIDE SEQUENCE [LARGE SCALE GENOMIC DNA]</scope>
    <source>
        <strain evidence="2 3">S-16</strain>
    </source>
</reference>
<dbReference type="GO" id="GO:0015949">
    <property type="term" value="P:nucleobase-containing small molecule interconversion"/>
    <property type="evidence" value="ECO:0007669"/>
    <property type="project" value="TreeGrafter"/>
</dbReference>
<dbReference type="SUPFAM" id="SSF51283">
    <property type="entry name" value="dUTPase-like"/>
    <property type="match status" value="1"/>
</dbReference>
<dbReference type="GO" id="GO:0008829">
    <property type="term" value="F:dCTP deaminase activity"/>
    <property type="evidence" value="ECO:0007669"/>
    <property type="project" value="InterPro"/>
</dbReference>
<dbReference type="RefSeq" id="WP_124543155.1">
    <property type="nucleotide sequence ID" value="NZ_QUSW01000009.1"/>
</dbReference>
<dbReference type="AlphaFoldDB" id="A0A3N7HJP7"/>
<dbReference type="Gene3D" id="2.70.40.10">
    <property type="match status" value="1"/>
</dbReference>
<dbReference type="Pfam" id="PF22769">
    <property type="entry name" value="DCD"/>
    <property type="match status" value="1"/>
</dbReference>
<dbReference type="PANTHER" id="PTHR42680">
    <property type="entry name" value="DCTP DEAMINASE"/>
    <property type="match status" value="1"/>
</dbReference>